<protein>
    <recommendedName>
        <fullName evidence="4">AlpA family phage regulatory protein</fullName>
    </recommendedName>
</protein>
<name>A0A6S6XT71_9PROT</name>
<evidence type="ECO:0008006" key="4">
    <source>
        <dbReference type="Google" id="ProtNLM"/>
    </source>
</evidence>
<dbReference type="Proteomes" id="UP000515733">
    <property type="component" value="Chromosome"/>
</dbReference>
<dbReference type="KEGG" id="doe:DENOEST_2023"/>
<dbReference type="Gene3D" id="1.10.238.160">
    <property type="match status" value="1"/>
</dbReference>
<dbReference type="EMBL" id="LR778301">
    <property type="protein sequence ID" value="CAB1369188.1"/>
    <property type="molecule type" value="Genomic_DNA"/>
</dbReference>
<feature type="compositionally biased region" description="Basic residues" evidence="1">
    <location>
        <begin position="77"/>
        <end position="86"/>
    </location>
</feature>
<dbReference type="InterPro" id="IPR010260">
    <property type="entry name" value="AlpA"/>
</dbReference>
<dbReference type="InterPro" id="IPR009061">
    <property type="entry name" value="DNA-bd_dom_put_sf"/>
</dbReference>
<evidence type="ECO:0000313" key="2">
    <source>
        <dbReference type="EMBL" id="CAB1369188.1"/>
    </source>
</evidence>
<accession>A0A6S6XT71</accession>
<dbReference type="Pfam" id="PF05930">
    <property type="entry name" value="Phage_AlpA"/>
    <property type="match status" value="1"/>
</dbReference>
<sequence>MNDPILTKRFIRRNELRKLIPVADTTIYELERAGNFPKRFNLTARCVVWDLEEIEEWIAERRAALTKKVSPPDVRQRKTRPVRRDT</sequence>
<evidence type="ECO:0000313" key="3">
    <source>
        <dbReference type="Proteomes" id="UP000515733"/>
    </source>
</evidence>
<dbReference type="AlphaFoldDB" id="A0A6S6XT71"/>
<gene>
    <name evidence="2" type="ORF">DENOEST_2023</name>
</gene>
<keyword evidence="3" id="KW-1185">Reference proteome</keyword>
<proteinExistence type="predicted"/>
<organism evidence="2 3">
    <name type="scientific">Denitratisoma oestradiolicum</name>
    <dbReference type="NCBI Taxonomy" id="311182"/>
    <lineage>
        <taxon>Bacteria</taxon>
        <taxon>Pseudomonadati</taxon>
        <taxon>Pseudomonadota</taxon>
        <taxon>Betaproteobacteria</taxon>
        <taxon>Nitrosomonadales</taxon>
        <taxon>Sterolibacteriaceae</taxon>
        <taxon>Denitratisoma</taxon>
    </lineage>
</organism>
<dbReference type="RefSeq" id="WP_197970571.1">
    <property type="nucleotide sequence ID" value="NZ_LR778301.1"/>
</dbReference>
<evidence type="ECO:0000256" key="1">
    <source>
        <dbReference type="SAM" id="MobiDB-lite"/>
    </source>
</evidence>
<reference evidence="2 3" key="1">
    <citation type="submission" date="2020-03" db="EMBL/GenBank/DDBJ databases">
        <authorList>
            <consortium name="Genoscope - CEA"/>
            <person name="William W."/>
        </authorList>
    </citation>
    <scope>NUCLEOTIDE SEQUENCE [LARGE SCALE GENOMIC DNA]</scope>
    <source>
        <strain evidence="3">DSM 16959</strain>
    </source>
</reference>
<feature type="region of interest" description="Disordered" evidence="1">
    <location>
        <begin position="67"/>
        <end position="86"/>
    </location>
</feature>
<dbReference type="SUPFAM" id="SSF46955">
    <property type="entry name" value="Putative DNA-binding domain"/>
    <property type="match status" value="1"/>
</dbReference>